<dbReference type="Proteomes" id="UP000252189">
    <property type="component" value="Unassembled WGS sequence"/>
</dbReference>
<organism evidence="2 3">
    <name type="scientific">Haloplanus salinus</name>
    <dbReference type="NCBI Taxonomy" id="1126245"/>
    <lineage>
        <taxon>Archaea</taxon>
        <taxon>Methanobacteriati</taxon>
        <taxon>Methanobacteriota</taxon>
        <taxon>Stenosarchaea group</taxon>
        <taxon>Halobacteria</taxon>
        <taxon>Halobacteriales</taxon>
        <taxon>Haloferacaceae</taxon>
        <taxon>Haloplanus</taxon>
    </lineage>
</organism>
<gene>
    <name evidence="2" type="ORF">DU504_07165</name>
</gene>
<protein>
    <recommendedName>
        <fullName evidence="4">Lipoprotein</fullName>
    </recommendedName>
</protein>
<feature type="region of interest" description="Disordered" evidence="1">
    <location>
        <begin position="23"/>
        <end position="50"/>
    </location>
</feature>
<evidence type="ECO:0000256" key="1">
    <source>
        <dbReference type="SAM" id="MobiDB-lite"/>
    </source>
</evidence>
<proteinExistence type="predicted"/>
<keyword evidence="3" id="KW-1185">Reference proteome</keyword>
<sequence>MRRGALPLILAVLLAGCTAPVAGPADTPEPTDSVAPTGTPPPAAPTHTPRPVGVEYVVRAGSLPDEFESVTVTFRVVFVERAGDMGPCWRETFSGPYEPTITPIAPPSGECHRSGTVTVDLAELGDGRSLGRRTAPGRFAAGHALIATNATATYRNGTTVTGLRGASDKLVTTVEGRPSGRRRVTLSVTAYADRPYDYWLVAEDDGA</sequence>
<evidence type="ECO:0000313" key="3">
    <source>
        <dbReference type="Proteomes" id="UP000252189"/>
    </source>
</evidence>
<name>A0A368N992_9EURY</name>
<dbReference type="AlphaFoldDB" id="A0A368N992"/>
<evidence type="ECO:0000313" key="2">
    <source>
        <dbReference type="EMBL" id="RCU47098.1"/>
    </source>
</evidence>
<dbReference type="EMBL" id="QPHM01000001">
    <property type="protein sequence ID" value="RCU47098.1"/>
    <property type="molecule type" value="Genomic_DNA"/>
</dbReference>
<comment type="caution">
    <text evidence="2">The sequence shown here is derived from an EMBL/GenBank/DDBJ whole genome shotgun (WGS) entry which is preliminary data.</text>
</comment>
<dbReference type="RefSeq" id="WP_114448647.1">
    <property type="nucleotide sequence ID" value="NZ_QPHM01000001.1"/>
</dbReference>
<evidence type="ECO:0008006" key="4">
    <source>
        <dbReference type="Google" id="ProtNLM"/>
    </source>
</evidence>
<reference evidence="2 3" key="1">
    <citation type="submission" date="2018-07" db="EMBL/GenBank/DDBJ databases">
        <title>Genome sequences of Haloplanus salinus JCM 18368T.</title>
        <authorList>
            <person name="Kim Y.B."/>
            <person name="Roh S.W."/>
        </authorList>
    </citation>
    <scope>NUCLEOTIDE SEQUENCE [LARGE SCALE GENOMIC DNA]</scope>
    <source>
        <strain evidence="2 3">JCM 18368</strain>
    </source>
</reference>
<dbReference type="OrthoDB" id="305715at2157"/>
<dbReference type="PROSITE" id="PS51257">
    <property type="entry name" value="PROKAR_LIPOPROTEIN"/>
    <property type="match status" value="1"/>
</dbReference>
<accession>A0A368N992</accession>